<keyword evidence="6" id="KW-0653">Protein transport</keyword>
<reference evidence="9" key="1">
    <citation type="submission" date="2023-03" db="EMBL/GenBank/DDBJ databases">
        <title>Mating type loci evolution in Malassezia.</title>
        <authorList>
            <person name="Coelho M.A."/>
        </authorList>
    </citation>
    <scope>NUCLEOTIDE SEQUENCE</scope>
    <source>
        <strain evidence="9">CBS 9431</strain>
    </source>
</reference>
<evidence type="ECO:0000256" key="6">
    <source>
        <dbReference type="ARBA" id="ARBA00022927"/>
    </source>
</evidence>
<dbReference type="AlphaFoldDB" id="A0AAF0F7F2"/>
<keyword evidence="9" id="KW-0675">Receptor</keyword>
<name>A0AAF0F7F2_9BASI</name>
<evidence type="ECO:0000313" key="9">
    <source>
        <dbReference type="EMBL" id="WFD39818.1"/>
    </source>
</evidence>
<dbReference type="Pfam" id="PF08506">
    <property type="entry name" value="Cse1"/>
    <property type="match status" value="1"/>
</dbReference>
<dbReference type="Gene3D" id="1.25.10.10">
    <property type="entry name" value="Leucine-rich Repeat Variant"/>
    <property type="match status" value="1"/>
</dbReference>
<evidence type="ECO:0000256" key="2">
    <source>
        <dbReference type="ARBA" id="ARBA00004496"/>
    </source>
</evidence>
<proteinExistence type="inferred from homology"/>
<keyword evidence="10" id="KW-1185">Reference proteome</keyword>
<protein>
    <submittedName>
        <fullName evidence="9">Importin-alpha export receptor</fullName>
    </submittedName>
</protein>
<dbReference type="GO" id="GO:0005635">
    <property type="term" value="C:nuclear envelope"/>
    <property type="evidence" value="ECO:0007669"/>
    <property type="project" value="TreeGrafter"/>
</dbReference>
<dbReference type="SUPFAM" id="SSF48371">
    <property type="entry name" value="ARM repeat"/>
    <property type="match status" value="1"/>
</dbReference>
<dbReference type="EMBL" id="CP119962">
    <property type="protein sequence ID" value="WFD39818.1"/>
    <property type="molecule type" value="Genomic_DNA"/>
</dbReference>
<keyword evidence="7" id="KW-0539">Nucleus</keyword>
<dbReference type="GO" id="GO:0005829">
    <property type="term" value="C:cytosol"/>
    <property type="evidence" value="ECO:0007669"/>
    <property type="project" value="TreeGrafter"/>
</dbReference>
<keyword evidence="5" id="KW-0963">Cytoplasm</keyword>
<dbReference type="PANTHER" id="PTHR10997">
    <property type="entry name" value="IMPORTIN-7, 8, 11"/>
    <property type="match status" value="1"/>
</dbReference>
<evidence type="ECO:0000256" key="5">
    <source>
        <dbReference type="ARBA" id="ARBA00022490"/>
    </source>
</evidence>
<dbReference type="InterPro" id="IPR005043">
    <property type="entry name" value="XPO2_C"/>
</dbReference>
<evidence type="ECO:0000259" key="8">
    <source>
        <dbReference type="PROSITE" id="PS50166"/>
    </source>
</evidence>
<dbReference type="RefSeq" id="XP_060122715.1">
    <property type="nucleotide sequence ID" value="XM_060266732.1"/>
</dbReference>
<dbReference type="InterPro" id="IPR016024">
    <property type="entry name" value="ARM-type_fold"/>
</dbReference>
<dbReference type="GO" id="GO:0006606">
    <property type="term" value="P:protein import into nucleus"/>
    <property type="evidence" value="ECO:0007669"/>
    <property type="project" value="TreeGrafter"/>
</dbReference>
<dbReference type="PANTHER" id="PTHR10997:SF8">
    <property type="entry name" value="EXPORTIN-2"/>
    <property type="match status" value="1"/>
</dbReference>
<organism evidence="9 10">
    <name type="scientific">Malassezia japonica</name>
    <dbReference type="NCBI Taxonomy" id="223818"/>
    <lineage>
        <taxon>Eukaryota</taxon>
        <taxon>Fungi</taxon>
        <taxon>Dikarya</taxon>
        <taxon>Basidiomycota</taxon>
        <taxon>Ustilaginomycotina</taxon>
        <taxon>Malasseziomycetes</taxon>
        <taxon>Malasseziales</taxon>
        <taxon>Malasseziaceae</taxon>
        <taxon>Malassezia</taxon>
    </lineage>
</organism>
<dbReference type="Proteomes" id="UP001217754">
    <property type="component" value="Chromosome 5"/>
</dbReference>
<dbReference type="Pfam" id="PF03810">
    <property type="entry name" value="IBN_N"/>
    <property type="match status" value="1"/>
</dbReference>
<dbReference type="Pfam" id="PF03378">
    <property type="entry name" value="CAS_CSE1"/>
    <property type="match status" value="1"/>
</dbReference>
<comment type="subcellular location">
    <subcellularLocation>
        <location evidence="2">Cytoplasm</location>
    </subcellularLocation>
    <subcellularLocation>
        <location evidence="1">Nucleus</location>
    </subcellularLocation>
</comment>
<dbReference type="SMART" id="SM00913">
    <property type="entry name" value="IBN_N"/>
    <property type="match status" value="1"/>
</dbReference>
<evidence type="ECO:0000256" key="7">
    <source>
        <dbReference type="ARBA" id="ARBA00023242"/>
    </source>
</evidence>
<evidence type="ECO:0000313" key="10">
    <source>
        <dbReference type="Proteomes" id="UP001217754"/>
    </source>
</evidence>
<comment type="similarity">
    <text evidence="3">Belongs to the XPO2/CSE1 family.</text>
</comment>
<evidence type="ECO:0000256" key="4">
    <source>
        <dbReference type="ARBA" id="ARBA00022448"/>
    </source>
</evidence>
<dbReference type="PROSITE" id="PS50166">
    <property type="entry name" value="IMPORTIN_B_NT"/>
    <property type="match status" value="1"/>
</dbReference>
<dbReference type="InterPro" id="IPR011989">
    <property type="entry name" value="ARM-like"/>
</dbReference>
<evidence type="ECO:0000256" key="1">
    <source>
        <dbReference type="ARBA" id="ARBA00004123"/>
    </source>
</evidence>
<dbReference type="InterPro" id="IPR013713">
    <property type="entry name" value="XPO2_central"/>
</dbReference>
<dbReference type="GO" id="GO:0031267">
    <property type="term" value="F:small GTPase binding"/>
    <property type="evidence" value="ECO:0007669"/>
    <property type="project" value="InterPro"/>
</dbReference>
<feature type="domain" description="Importin N-terminal" evidence="8">
    <location>
        <begin position="28"/>
        <end position="106"/>
    </location>
</feature>
<accession>A0AAF0F7F2</accession>
<sequence>MDPSDPQQLSSLATLFQHTLNPTQRKDAEDQLVQLQAQPRFALLLLALVQSEEASTAIRLAAAIQFKNTCKTRWEVDSENEDPVVGFVSDEEKQVIRAQLIPVLVSLARAQTPSQAILAQLNESIALVAQSDFPEPWIELIDELVKELGSDNYYVLLSILSTSHAIFRRWRSLFRSDALYSEINLVLSKFAVPLLELLQKVYAMLVDPATPAANVTPLASCLVLLLQLFYDLSAQDLPPQFEDAIPTLSPMFTHLLKFSRPELVGDEDDLAPSLMDKIRSSVCEIFELYAKRYLDVLPQLPEYVQAVWDMLATYGPSEKYDVIVSKAILFLAAVVRMGNQRSLFEADATLEQFISAIVLPNIQLRDVDEEIFEDNPMEYIRRDLETSVEVDTRRRAASEFVRALLEQFSEQITAICSRHIRTYLDEAQASESNWKKKDAAIYLLTSIAAQGATAQFGVSSTNTLVDVVQFFSDHVLQDLQPDNAAAERRPILQVDAIKYLYTFRNQLTKEQLLSVLPLLVRLLASSNYVTCTYAAISIERILFIKSEGRFVFGATDIAPFSEDMLRALFAAITRNDTPEKVAENDHLMKCVMRVILTARDAVVTYADAVLRPLVEILSVTARNPSNPRFTQFLFESIAALVRYAGGRDATTSRAIEQELFAPFTHILQADVVEYIPYVFQILAQLLEVHASHDTQRELPSSYATLLPPLLTPALWEQKGNVPALVRLLSAYLRQAPKQIVDGQHVEAFLGIYQKLISSRLNDVFGFALLQALLRNLPAEVMAGYMQPILTLMLMRLQSSKTEKFSQHFVVFVGFFCGVQQAAYPEQVVQSFETVQAGLFGQIMQNVVVPDLSKLLEKQRFNAAAGLIRLLTESPSMLTSQAVVWPTTLAGVLHMLSTTQEPDLDEDEQVAELDEQGFQASFSQLAASMPVRRPDESAATWAGNDLAAYLARQLQTAAQQHPGALPPLVQQLPGPAKATLDAALQKAGVALN</sequence>
<dbReference type="GO" id="GO:0005049">
    <property type="term" value="F:nuclear export signal receptor activity"/>
    <property type="evidence" value="ECO:0007669"/>
    <property type="project" value="TreeGrafter"/>
</dbReference>
<dbReference type="GeneID" id="85226450"/>
<dbReference type="GO" id="GO:0006611">
    <property type="term" value="P:protein export from nucleus"/>
    <property type="evidence" value="ECO:0007669"/>
    <property type="project" value="TreeGrafter"/>
</dbReference>
<evidence type="ECO:0000256" key="3">
    <source>
        <dbReference type="ARBA" id="ARBA00008669"/>
    </source>
</evidence>
<dbReference type="InterPro" id="IPR001494">
    <property type="entry name" value="Importin-beta_N"/>
</dbReference>
<keyword evidence="4" id="KW-0813">Transport</keyword>
<gene>
    <name evidence="9" type="primary">CSE1</name>
    <name evidence="9" type="ORF">MJAP1_002799</name>
</gene>